<keyword evidence="3 5" id="KW-0378">Hydrolase</keyword>
<dbReference type="PANTHER" id="PTHR43390:SF1">
    <property type="entry name" value="CHLOROPLAST PROCESSING PEPTIDASE"/>
    <property type="match status" value="1"/>
</dbReference>
<reference evidence="5 6" key="1">
    <citation type="submission" date="2020-08" db="EMBL/GenBank/DDBJ databases">
        <title>Genemic of Streptomyces polyaspartic.</title>
        <authorList>
            <person name="Liu W."/>
        </authorList>
    </citation>
    <scope>NUCLEOTIDE SEQUENCE [LARGE SCALE GENOMIC DNA]</scope>
    <source>
        <strain evidence="5 6">TRM66268-LWL</strain>
    </source>
</reference>
<evidence type="ECO:0000259" key="4">
    <source>
        <dbReference type="Pfam" id="PF10502"/>
    </source>
</evidence>
<dbReference type="EC" id="3.4.21.89" evidence="3"/>
<comment type="caution">
    <text evidence="3">Lacks conserved residue(s) required for the propagation of feature annotation.</text>
</comment>
<dbReference type="EMBL" id="JACTVJ010000016">
    <property type="protein sequence ID" value="MBC9716729.1"/>
    <property type="molecule type" value="Genomic_DNA"/>
</dbReference>
<sequence length="221" mass="22702">MREAGRGLRIAAGVLVPLGVVLAAGFGFVYARFGGVTVMSDAMRPTYMQGEQLVVERVGADEIRTGDVVLVDVPGRPYGGPTLQRVVGVGGDEVSCCDGGRVSVNGQALDEPYVEDGEPAAGSEPYDVRVPEGRLFLLGDHRGNANDSRFFLDDGQSGTVAAGDVRGRVCEGCDAVPVLLLATGAGGAVSLLAGIGLGIGGYVTGRRARRAPVPVGAWPGY</sequence>
<evidence type="ECO:0000256" key="2">
    <source>
        <dbReference type="ARBA" id="ARBA00009370"/>
    </source>
</evidence>
<dbReference type="InterPro" id="IPR000223">
    <property type="entry name" value="Pept_S26A_signal_pept_1"/>
</dbReference>
<feature type="transmembrane region" description="Helical" evidence="3">
    <location>
        <begin position="178"/>
        <end position="203"/>
    </location>
</feature>
<keyword evidence="3" id="KW-1133">Transmembrane helix</keyword>
<organism evidence="5 6">
    <name type="scientific">Streptomyces polyasparticus</name>
    <dbReference type="NCBI Taxonomy" id="2767826"/>
    <lineage>
        <taxon>Bacteria</taxon>
        <taxon>Bacillati</taxon>
        <taxon>Actinomycetota</taxon>
        <taxon>Actinomycetes</taxon>
        <taxon>Kitasatosporales</taxon>
        <taxon>Streptomycetaceae</taxon>
        <taxon>Streptomyces</taxon>
    </lineage>
</organism>
<evidence type="ECO:0000256" key="1">
    <source>
        <dbReference type="ARBA" id="ARBA00004401"/>
    </source>
</evidence>
<keyword evidence="3" id="KW-0645">Protease</keyword>
<evidence type="ECO:0000313" key="5">
    <source>
        <dbReference type="EMBL" id="MBC9716729.1"/>
    </source>
</evidence>
<dbReference type="Proteomes" id="UP000642284">
    <property type="component" value="Unassembled WGS sequence"/>
</dbReference>
<keyword evidence="3" id="KW-0472">Membrane</keyword>
<protein>
    <recommendedName>
        <fullName evidence="3">Signal peptidase I</fullName>
        <ecNumber evidence="3">3.4.21.89</ecNumber>
    </recommendedName>
</protein>
<feature type="transmembrane region" description="Helical" evidence="3">
    <location>
        <begin position="12"/>
        <end position="33"/>
    </location>
</feature>
<dbReference type="CDD" id="cd06530">
    <property type="entry name" value="S26_SPase_I"/>
    <property type="match status" value="1"/>
</dbReference>
<keyword evidence="3" id="KW-0812">Transmembrane</keyword>
<comment type="caution">
    <text evidence="5">The sequence shown here is derived from an EMBL/GenBank/DDBJ whole genome shotgun (WGS) entry which is preliminary data.</text>
</comment>
<comment type="similarity">
    <text evidence="2 3">Belongs to the peptidase S26 family.</text>
</comment>
<keyword evidence="6" id="KW-1185">Reference proteome</keyword>
<dbReference type="InterPro" id="IPR019533">
    <property type="entry name" value="Peptidase_S26"/>
</dbReference>
<accession>A0ABR7SP84</accession>
<dbReference type="RefSeq" id="WP_187817186.1">
    <property type="nucleotide sequence ID" value="NZ_JACTVJ010000016.1"/>
</dbReference>
<evidence type="ECO:0000313" key="6">
    <source>
        <dbReference type="Proteomes" id="UP000642284"/>
    </source>
</evidence>
<proteinExistence type="inferred from homology"/>
<comment type="catalytic activity">
    <reaction evidence="3">
        <text>Cleavage of hydrophobic, N-terminal signal or leader sequences from secreted and periplasmic proteins.</text>
        <dbReference type="EC" id="3.4.21.89"/>
    </reaction>
</comment>
<dbReference type="Pfam" id="PF10502">
    <property type="entry name" value="Peptidase_S26"/>
    <property type="match status" value="1"/>
</dbReference>
<dbReference type="PANTHER" id="PTHR43390">
    <property type="entry name" value="SIGNAL PEPTIDASE I"/>
    <property type="match status" value="1"/>
</dbReference>
<dbReference type="Gene3D" id="2.10.109.10">
    <property type="entry name" value="Umud Fragment, subunit A"/>
    <property type="match status" value="1"/>
</dbReference>
<evidence type="ECO:0000256" key="3">
    <source>
        <dbReference type="RuleBase" id="RU362042"/>
    </source>
</evidence>
<comment type="subcellular location">
    <subcellularLocation>
        <location evidence="1">Cell membrane</location>
        <topology evidence="1">Single-pass type II membrane protein</topology>
    </subcellularLocation>
    <subcellularLocation>
        <location evidence="3">Membrane</location>
        <topology evidence="3">Single-pass type II membrane protein</topology>
    </subcellularLocation>
</comment>
<name>A0ABR7SP84_9ACTN</name>
<dbReference type="SUPFAM" id="SSF51306">
    <property type="entry name" value="LexA/Signal peptidase"/>
    <property type="match status" value="1"/>
</dbReference>
<dbReference type="PRINTS" id="PR00727">
    <property type="entry name" value="LEADERPTASE"/>
</dbReference>
<gene>
    <name evidence="5" type="primary">lepB</name>
    <name evidence="5" type="ORF">H9Y04_29765</name>
</gene>
<feature type="domain" description="Peptidase S26" evidence="4">
    <location>
        <begin position="19"/>
        <end position="169"/>
    </location>
</feature>
<dbReference type="NCBIfam" id="TIGR02227">
    <property type="entry name" value="sigpep_I_bact"/>
    <property type="match status" value="1"/>
</dbReference>
<dbReference type="GO" id="GO:0009003">
    <property type="term" value="F:signal peptidase activity"/>
    <property type="evidence" value="ECO:0007669"/>
    <property type="project" value="UniProtKB-EC"/>
</dbReference>
<dbReference type="InterPro" id="IPR036286">
    <property type="entry name" value="LexA/Signal_pep-like_sf"/>
</dbReference>